<evidence type="ECO:0000313" key="2">
    <source>
        <dbReference type="Proteomes" id="UP001472677"/>
    </source>
</evidence>
<organism evidence="1 2">
    <name type="scientific">Hibiscus sabdariffa</name>
    <name type="common">roselle</name>
    <dbReference type="NCBI Taxonomy" id="183260"/>
    <lineage>
        <taxon>Eukaryota</taxon>
        <taxon>Viridiplantae</taxon>
        <taxon>Streptophyta</taxon>
        <taxon>Embryophyta</taxon>
        <taxon>Tracheophyta</taxon>
        <taxon>Spermatophyta</taxon>
        <taxon>Magnoliopsida</taxon>
        <taxon>eudicotyledons</taxon>
        <taxon>Gunneridae</taxon>
        <taxon>Pentapetalae</taxon>
        <taxon>rosids</taxon>
        <taxon>malvids</taxon>
        <taxon>Malvales</taxon>
        <taxon>Malvaceae</taxon>
        <taxon>Malvoideae</taxon>
        <taxon>Hibiscus</taxon>
    </lineage>
</organism>
<proteinExistence type="predicted"/>
<name>A0ABR2FND4_9ROSI</name>
<keyword evidence="2" id="KW-1185">Reference proteome</keyword>
<protein>
    <submittedName>
        <fullName evidence="1">Uncharacterized protein</fullName>
    </submittedName>
</protein>
<dbReference type="Proteomes" id="UP001472677">
    <property type="component" value="Unassembled WGS sequence"/>
</dbReference>
<comment type="caution">
    <text evidence="1">The sequence shown here is derived from an EMBL/GenBank/DDBJ whole genome shotgun (WGS) entry which is preliminary data.</text>
</comment>
<accession>A0ABR2FND4</accession>
<dbReference type="EMBL" id="JBBPBM010000005">
    <property type="protein sequence ID" value="KAK8583514.1"/>
    <property type="molecule type" value="Genomic_DNA"/>
</dbReference>
<reference evidence="1 2" key="1">
    <citation type="journal article" date="2024" name="G3 (Bethesda)">
        <title>Genome assembly of Hibiscus sabdariffa L. provides insights into metabolisms of medicinal natural products.</title>
        <authorList>
            <person name="Kim T."/>
        </authorList>
    </citation>
    <scope>NUCLEOTIDE SEQUENCE [LARGE SCALE GENOMIC DNA]</scope>
    <source>
        <strain evidence="1">TK-2024</strain>
        <tissue evidence="1">Old leaves</tissue>
    </source>
</reference>
<gene>
    <name evidence="1" type="ORF">V6N12_067783</name>
</gene>
<sequence length="135" mass="14531">MHVGHVLDLSVVVHVGQLNLGFSVIAIANSPEISTRATVQVTDNLEDSTVFPSLYDYVKKNGRDQSDIIGSGNKFVVLSVEDDTIPEGRKAGAASQGVTNILIELKAKKKEKVEKSKRSSVLSKVVDLILSSLNL</sequence>
<evidence type="ECO:0000313" key="1">
    <source>
        <dbReference type="EMBL" id="KAK8583514.1"/>
    </source>
</evidence>